<keyword evidence="1" id="KW-0812">Transmembrane</keyword>
<keyword evidence="1" id="KW-0472">Membrane</keyword>
<gene>
    <name evidence="2" type="ORF">GCM10010420_25000</name>
</gene>
<evidence type="ECO:0008006" key="4">
    <source>
        <dbReference type="Google" id="ProtNLM"/>
    </source>
</evidence>
<organism evidence="2 3">
    <name type="scientific">Streptomyces glaucosporus</name>
    <dbReference type="NCBI Taxonomy" id="284044"/>
    <lineage>
        <taxon>Bacteria</taxon>
        <taxon>Bacillati</taxon>
        <taxon>Actinomycetota</taxon>
        <taxon>Actinomycetes</taxon>
        <taxon>Kitasatosporales</taxon>
        <taxon>Streptomycetaceae</taxon>
        <taxon>Streptomyces</taxon>
    </lineage>
</organism>
<keyword evidence="1" id="KW-1133">Transmembrane helix</keyword>
<feature type="transmembrane region" description="Helical" evidence="1">
    <location>
        <begin position="78"/>
        <end position="100"/>
    </location>
</feature>
<dbReference type="EMBL" id="BAAATJ010000009">
    <property type="protein sequence ID" value="GAA2397912.1"/>
    <property type="molecule type" value="Genomic_DNA"/>
</dbReference>
<name>A0ABP5VAC0_9ACTN</name>
<sequence length="214" mass="22167">MSSTTPAAKRVATVLLLVALSLVAALAFVSTFPAAYYAAETIGLPTYAAVSWALLPDAGTLVGMLGALVLTDRRGRRFAITSVAAFAGSSALVNVAHALADRYGNAPTALLVAYGLTATVALFLSAETASRVVVSLVPAVEAKPVPRVESRATAKGSTLPARRTEAQVIEQAREVARKYARSGKRLTVSALQAECRLSWKRASRVLAVVGGAAT</sequence>
<evidence type="ECO:0000313" key="2">
    <source>
        <dbReference type="EMBL" id="GAA2397912.1"/>
    </source>
</evidence>
<feature type="transmembrane region" description="Helical" evidence="1">
    <location>
        <begin position="106"/>
        <end position="126"/>
    </location>
</feature>
<dbReference type="Proteomes" id="UP001500058">
    <property type="component" value="Unassembled WGS sequence"/>
</dbReference>
<comment type="caution">
    <text evidence="2">The sequence shown here is derived from an EMBL/GenBank/DDBJ whole genome shotgun (WGS) entry which is preliminary data.</text>
</comment>
<protein>
    <recommendedName>
        <fullName evidence="4">DUF2637 domain-containing protein</fullName>
    </recommendedName>
</protein>
<accession>A0ABP5VAC0</accession>
<keyword evidence="3" id="KW-1185">Reference proteome</keyword>
<feature type="transmembrane region" description="Helical" evidence="1">
    <location>
        <begin position="51"/>
        <end position="71"/>
    </location>
</feature>
<reference evidence="3" key="1">
    <citation type="journal article" date="2019" name="Int. J. Syst. Evol. Microbiol.">
        <title>The Global Catalogue of Microorganisms (GCM) 10K type strain sequencing project: providing services to taxonomists for standard genome sequencing and annotation.</title>
        <authorList>
            <consortium name="The Broad Institute Genomics Platform"/>
            <consortium name="The Broad Institute Genome Sequencing Center for Infectious Disease"/>
            <person name="Wu L."/>
            <person name="Ma J."/>
        </authorList>
    </citation>
    <scope>NUCLEOTIDE SEQUENCE [LARGE SCALE GENOMIC DNA]</scope>
    <source>
        <strain evidence="3">JCM 6921</strain>
    </source>
</reference>
<evidence type="ECO:0000313" key="3">
    <source>
        <dbReference type="Proteomes" id="UP001500058"/>
    </source>
</evidence>
<evidence type="ECO:0000256" key="1">
    <source>
        <dbReference type="SAM" id="Phobius"/>
    </source>
</evidence>
<proteinExistence type="predicted"/>
<dbReference type="RefSeq" id="WP_344631028.1">
    <property type="nucleotide sequence ID" value="NZ_BAAATJ010000009.1"/>
</dbReference>